<protein>
    <submittedName>
        <fullName evidence="3">Uncharacterized protein conserved in bacteria</fullName>
    </submittedName>
</protein>
<dbReference type="NCBIfam" id="NF033681">
    <property type="entry name" value="ExeM_NucH_DNase"/>
    <property type="match status" value="1"/>
</dbReference>
<dbReference type="Proteomes" id="UP000254118">
    <property type="component" value="Unassembled WGS sequence"/>
</dbReference>
<evidence type="ECO:0000313" key="4">
    <source>
        <dbReference type="Proteomes" id="UP000254118"/>
    </source>
</evidence>
<dbReference type="InterPro" id="IPR006311">
    <property type="entry name" value="TAT_signal"/>
</dbReference>
<dbReference type="EMBL" id="UFYA01000001">
    <property type="protein sequence ID" value="STD14105.1"/>
    <property type="molecule type" value="Genomic_DNA"/>
</dbReference>
<dbReference type="AlphaFoldDB" id="A0AA46H192"/>
<feature type="domain" description="Endonuclease/exonuclease/phosphatase" evidence="2">
    <location>
        <begin position="336"/>
        <end position="595"/>
    </location>
</feature>
<dbReference type="PROSITE" id="PS51318">
    <property type="entry name" value="TAT"/>
    <property type="match status" value="1"/>
</dbReference>
<feature type="region of interest" description="Disordered" evidence="1">
    <location>
        <begin position="458"/>
        <end position="477"/>
    </location>
</feature>
<dbReference type="Gene3D" id="3.60.10.10">
    <property type="entry name" value="Endonuclease/exonuclease/phosphatase"/>
    <property type="match status" value="1"/>
</dbReference>
<dbReference type="InterPro" id="IPR005135">
    <property type="entry name" value="Endo/exonuclease/phosphatase"/>
</dbReference>
<dbReference type="PANTHER" id="PTHR42834">
    <property type="entry name" value="ENDONUCLEASE/EXONUCLEASE/PHOSPHATASE FAMILY PROTEIN (AFU_ORTHOLOGUE AFUA_3G09210)"/>
    <property type="match status" value="1"/>
</dbReference>
<dbReference type="PANTHER" id="PTHR42834:SF1">
    <property type="entry name" value="ENDONUCLEASE_EXONUCLEASE_PHOSPHATASE FAMILY PROTEIN (AFU_ORTHOLOGUE AFUA_3G09210)"/>
    <property type="match status" value="1"/>
</dbReference>
<organism evidence="3 4">
    <name type="scientific">Dermatophilus congolensis</name>
    <dbReference type="NCBI Taxonomy" id="1863"/>
    <lineage>
        <taxon>Bacteria</taxon>
        <taxon>Bacillati</taxon>
        <taxon>Actinomycetota</taxon>
        <taxon>Actinomycetes</taxon>
        <taxon>Micrococcales</taxon>
        <taxon>Dermatophilaceae</taxon>
        <taxon>Dermatophilus</taxon>
    </lineage>
</organism>
<dbReference type="SUPFAM" id="SSF56219">
    <property type="entry name" value="DNase I-like"/>
    <property type="match status" value="1"/>
</dbReference>
<accession>A0AA46H192</accession>
<dbReference type="Pfam" id="PF03372">
    <property type="entry name" value="Exo_endo_phos"/>
    <property type="match status" value="1"/>
</dbReference>
<name>A0AA46H192_9MICO</name>
<dbReference type="CDD" id="cd04486">
    <property type="entry name" value="YhcR_OBF_like"/>
    <property type="match status" value="1"/>
</dbReference>
<evidence type="ECO:0000259" key="2">
    <source>
        <dbReference type="Pfam" id="PF03372"/>
    </source>
</evidence>
<proteinExistence type="predicted"/>
<comment type="caution">
    <text evidence="3">The sequence shown here is derived from an EMBL/GenBank/DDBJ whole genome shotgun (WGS) entry which is preliminary data.</text>
</comment>
<dbReference type="CDD" id="cd10283">
    <property type="entry name" value="MnuA_DNase1-like"/>
    <property type="match status" value="1"/>
</dbReference>
<evidence type="ECO:0000256" key="1">
    <source>
        <dbReference type="SAM" id="MobiDB-lite"/>
    </source>
</evidence>
<dbReference type="InterPro" id="IPR036691">
    <property type="entry name" value="Endo/exonu/phosph_ase_sf"/>
</dbReference>
<reference evidence="3 4" key="1">
    <citation type="submission" date="2018-06" db="EMBL/GenBank/DDBJ databases">
        <authorList>
            <consortium name="Pathogen Informatics"/>
            <person name="Doyle S."/>
        </authorList>
    </citation>
    <scope>NUCLEOTIDE SEQUENCE [LARGE SCALE GENOMIC DNA]</scope>
    <source>
        <strain evidence="3 4">NCTC7915</strain>
    </source>
</reference>
<dbReference type="RefSeq" id="WP_115031771.1">
    <property type="nucleotide sequence ID" value="NZ_UFYA01000001.1"/>
</dbReference>
<dbReference type="InterPro" id="IPR047971">
    <property type="entry name" value="ExeM-like"/>
</dbReference>
<gene>
    <name evidence="3" type="ORF">NCTC7915_02051</name>
</gene>
<evidence type="ECO:0000313" key="3">
    <source>
        <dbReference type="EMBL" id="STD14105.1"/>
    </source>
</evidence>
<sequence length="606" mass="63940">MIIQKSRRTLALLSALAGAGLVLGPVCGGAVAMPLGLASMPGAAGCGSEPTTTIPQVQGEGDVSPMEGKTVTVRGVVVGDLQEGGYNGFFIQDAKGDGKASTSDGVFVYDPAGSATHVNVAVGDVVVVEGVVNEYKGLTRISSVKANTVCGKQELPAATVLDLPATPAQLEALEGMYVRPSDALTVTDVYNLNRFGEVVLSEGGVLKNPTEVAQPGKAAQVVMKENRQRRIILDDGRSGNLAKDKQQPPYLTVKDPVRVGDQVSVLQPSVLSYGFDAYRLEPADGTWEGTTFASKSPRTSAPAPVTGNLKVADANVLNYFVTFGGKSRGAGSPEEQKRQEAKIIAELRALNADVIALQEVENSAVTTPSDPYKAVRTLTEALNKAEGAQVWGFVEAHEASDLITTAIIYRRDRVEPVGAAMKPVENSVWDNAREPIAQAFSAKGEVFSLIVNHFKSKGSGQGKGNVDSGDGQGNSNADRVAQAKSLVAFVNEVKAKTKDADVLSVGDYNAYTKEQPLDVLRKAGLVDVGAKFAAQDTYVFNGESGSLDHAFATPEFAAKVQGMKVWDINAQESYAYQYNGVPALYAPDAFRASDHNPMILGVQTGR</sequence>
<dbReference type="GO" id="GO:0003824">
    <property type="term" value="F:catalytic activity"/>
    <property type="evidence" value="ECO:0007669"/>
    <property type="project" value="InterPro"/>
</dbReference>